<dbReference type="Proteomes" id="UP000701702">
    <property type="component" value="Unassembled WGS sequence"/>
</dbReference>
<gene>
    <name evidence="2" type="ORF">LMG23994_00974</name>
</gene>
<comment type="caution">
    <text evidence="2">The sequence shown here is derived from an EMBL/GenBank/DDBJ whole genome shotgun (WGS) entry which is preliminary data.</text>
</comment>
<name>A0ABN7Y357_9BURK</name>
<accession>A0ABN7Y357</accession>
<feature type="chain" id="PRO_5046257582" description="Lipoprotein" evidence="1">
    <location>
        <begin position="28"/>
        <end position="133"/>
    </location>
</feature>
<keyword evidence="3" id="KW-1185">Reference proteome</keyword>
<proteinExistence type="predicted"/>
<dbReference type="EMBL" id="CAJZAF010000003">
    <property type="protein sequence ID" value="CAG9166390.1"/>
    <property type="molecule type" value="Genomic_DNA"/>
</dbReference>
<evidence type="ECO:0008006" key="4">
    <source>
        <dbReference type="Google" id="ProtNLM"/>
    </source>
</evidence>
<evidence type="ECO:0000256" key="1">
    <source>
        <dbReference type="SAM" id="SignalP"/>
    </source>
</evidence>
<organism evidence="2 3">
    <name type="scientific">Cupriavidus pinatubonensis</name>
    <dbReference type="NCBI Taxonomy" id="248026"/>
    <lineage>
        <taxon>Bacteria</taxon>
        <taxon>Pseudomonadati</taxon>
        <taxon>Pseudomonadota</taxon>
        <taxon>Betaproteobacteria</taxon>
        <taxon>Burkholderiales</taxon>
        <taxon>Burkholderiaceae</taxon>
        <taxon>Cupriavidus</taxon>
    </lineage>
</organism>
<evidence type="ECO:0000313" key="3">
    <source>
        <dbReference type="Proteomes" id="UP000701702"/>
    </source>
</evidence>
<keyword evidence="1" id="KW-0732">Signal</keyword>
<feature type="signal peptide" evidence="1">
    <location>
        <begin position="1"/>
        <end position="27"/>
    </location>
</feature>
<reference evidence="2 3" key="1">
    <citation type="submission" date="2021-08" db="EMBL/GenBank/DDBJ databases">
        <authorList>
            <person name="Peeters C."/>
        </authorList>
    </citation>
    <scope>NUCLEOTIDE SEQUENCE [LARGE SCALE GENOMIC DNA]</scope>
    <source>
        <strain evidence="2 3">LMG 23994</strain>
    </source>
</reference>
<protein>
    <recommendedName>
        <fullName evidence="4">Lipoprotein</fullName>
    </recommendedName>
</protein>
<sequence length="133" mass="14036">MRKHMKQFWRVVMLLTLALALPLRAQAGPLDSCCVAGLASMPAHMPVQGAQASVETGSQQDCVSQSSCAGERHASGPSRIPCTSSACAVFAGTPLAIGPATDAWTSVLVAHPEFAYLSVVPARLERPPKRVRL</sequence>
<evidence type="ECO:0000313" key="2">
    <source>
        <dbReference type="EMBL" id="CAG9166390.1"/>
    </source>
</evidence>